<dbReference type="EMBL" id="VXIV02001597">
    <property type="protein sequence ID" value="KAF6031488.1"/>
    <property type="molecule type" value="Genomic_DNA"/>
</dbReference>
<proteinExistence type="inferred from homology"/>
<feature type="transmembrane region" description="Helical" evidence="7">
    <location>
        <begin position="150"/>
        <end position="174"/>
    </location>
</feature>
<dbReference type="GO" id="GO:0016485">
    <property type="term" value="P:protein processing"/>
    <property type="evidence" value="ECO:0007669"/>
    <property type="project" value="InterPro"/>
</dbReference>
<dbReference type="AlphaFoldDB" id="A0A7J7K1L1"/>
<sequence length="262" mass="28717">MTVVEMLGCLLVTFGAPASMFVVTVARKPLHVIMLMASAFFWLLSLLFSSLIWLIPVQMGVGKFVMGVVVSVLFQELFRFLFYYVLCKARLGLEAVHNQGKQERKPLNMLAIYYSAGLGYGLVSGAFATVNIFRDLSGPGTVGIAGQSQYFFIISSFMALAFILLHVCWGIIFMGSLDSDVLWRNVTGVIGVIVSHLLVSGLTILNYSYDDKKPNYAGSITLLFISLVAMALWAYNIAGGSGRSLKHFVHPPQSNRAHAAQD</sequence>
<gene>
    <name evidence="8" type="ORF">EB796_010211</name>
</gene>
<evidence type="ECO:0000256" key="6">
    <source>
        <dbReference type="ARBA" id="ARBA00023136"/>
    </source>
</evidence>
<dbReference type="PANTHER" id="PTHR12889">
    <property type="entry name" value="GAMMA-SECRETASE SUBUNIT APH-1"/>
    <property type="match status" value="1"/>
</dbReference>
<keyword evidence="6 7" id="KW-0472">Membrane</keyword>
<dbReference type="OrthoDB" id="6507463at2759"/>
<feature type="transmembrane region" description="Helical" evidence="7">
    <location>
        <begin position="33"/>
        <end position="55"/>
    </location>
</feature>
<name>A0A7J7K1L1_BUGNE</name>
<dbReference type="Pfam" id="PF06105">
    <property type="entry name" value="Aph-1"/>
    <property type="match status" value="1"/>
</dbReference>
<organism evidence="8 9">
    <name type="scientific">Bugula neritina</name>
    <name type="common">Brown bryozoan</name>
    <name type="synonym">Sertularia neritina</name>
    <dbReference type="NCBI Taxonomy" id="10212"/>
    <lineage>
        <taxon>Eukaryota</taxon>
        <taxon>Metazoa</taxon>
        <taxon>Spiralia</taxon>
        <taxon>Lophotrochozoa</taxon>
        <taxon>Bryozoa</taxon>
        <taxon>Gymnolaemata</taxon>
        <taxon>Cheilostomatida</taxon>
        <taxon>Flustrina</taxon>
        <taxon>Buguloidea</taxon>
        <taxon>Bugulidae</taxon>
        <taxon>Bugula</taxon>
    </lineage>
</organism>
<evidence type="ECO:0000313" key="8">
    <source>
        <dbReference type="EMBL" id="KAF6031488.1"/>
    </source>
</evidence>
<feature type="transmembrane region" description="Helical" evidence="7">
    <location>
        <begin position="61"/>
        <end position="86"/>
    </location>
</feature>
<evidence type="ECO:0000313" key="9">
    <source>
        <dbReference type="Proteomes" id="UP000593567"/>
    </source>
</evidence>
<dbReference type="GO" id="GO:0007219">
    <property type="term" value="P:Notch signaling pathway"/>
    <property type="evidence" value="ECO:0007669"/>
    <property type="project" value="UniProtKB-KW"/>
</dbReference>
<accession>A0A7J7K1L1</accession>
<evidence type="ECO:0000256" key="7">
    <source>
        <dbReference type="SAM" id="Phobius"/>
    </source>
</evidence>
<evidence type="ECO:0000256" key="4">
    <source>
        <dbReference type="ARBA" id="ARBA00022976"/>
    </source>
</evidence>
<dbReference type="Proteomes" id="UP000593567">
    <property type="component" value="Unassembled WGS sequence"/>
</dbReference>
<comment type="similarity">
    <text evidence="2">Belongs to the APH-1 family.</text>
</comment>
<feature type="transmembrane region" description="Helical" evidence="7">
    <location>
        <begin position="107"/>
        <end position="130"/>
    </location>
</feature>
<feature type="transmembrane region" description="Helical" evidence="7">
    <location>
        <begin position="186"/>
        <end position="209"/>
    </location>
</feature>
<evidence type="ECO:0000256" key="3">
    <source>
        <dbReference type="ARBA" id="ARBA00022692"/>
    </source>
</evidence>
<keyword evidence="9" id="KW-1185">Reference proteome</keyword>
<dbReference type="GO" id="GO:0016020">
    <property type="term" value="C:membrane"/>
    <property type="evidence" value="ECO:0007669"/>
    <property type="project" value="UniProtKB-SubCell"/>
</dbReference>
<evidence type="ECO:0000256" key="2">
    <source>
        <dbReference type="ARBA" id="ARBA00005577"/>
    </source>
</evidence>
<protein>
    <submittedName>
        <fullName evidence="8">APH1A</fullName>
    </submittedName>
</protein>
<comment type="caution">
    <text evidence="8">The sequence shown here is derived from an EMBL/GenBank/DDBJ whole genome shotgun (WGS) entry which is preliminary data.</text>
</comment>
<keyword evidence="4" id="KW-0914">Notch signaling pathway</keyword>
<evidence type="ECO:0000256" key="1">
    <source>
        <dbReference type="ARBA" id="ARBA00004141"/>
    </source>
</evidence>
<keyword evidence="3 7" id="KW-0812">Transmembrane</keyword>
<reference evidence="8" key="1">
    <citation type="submission" date="2020-06" db="EMBL/GenBank/DDBJ databases">
        <title>Draft genome of Bugula neritina, a colonial animal packing powerful symbionts and potential medicines.</title>
        <authorList>
            <person name="Rayko M."/>
        </authorList>
    </citation>
    <scope>NUCLEOTIDE SEQUENCE [LARGE SCALE GENOMIC DNA]</scope>
    <source>
        <strain evidence="8">Kwan_BN1</strain>
    </source>
</reference>
<feature type="transmembrane region" description="Helical" evidence="7">
    <location>
        <begin position="6"/>
        <end position="26"/>
    </location>
</feature>
<evidence type="ECO:0000256" key="5">
    <source>
        <dbReference type="ARBA" id="ARBA00022989"/>
    </source>
</evidence>
<dbReference type="InterPro" id="IPR009294">
    <property type="entry name" value="Aph-1"/>
</dbReference>
<keyword evidence="5 7" id="KW-1133">Transmembrane helix</keyword>
<comment type="subcellular location">
    <subcellularLocation>
        <location evidence="1">Membrane</location>
        <topology evidence="1">Multi-pass membrane protein</topology>
    </subcellularLocation>
</comment>
<feature type="transmembrane region" description="Helical" evidence="7">
    <location>
        <begin position="215"/>
        <end position="238"/>
    </location>
</feature>